<dbReference type="Gene3D" id="3.40.50.720">
    <property type="entry name" value="NAD(P)-binding Rossmann-like Domain"/>
    <property type="match status" value="1"/>
</dbReference>
<evidence type="ECO:0000313" key="1">
    <source>
        <dbReference type="EMBL" id="KIX07427.1"/>
    </source>
</evidence>
<organism evidence="1 2">
    <name type="scientific">Rhinocladiella mackenziei CBS 650.93</name>
    <dbReference type="NCBI Taxonomy" id="1442369"/>
    <lineage>
        <taxon>Eukaryota</taxon>
        <taxon>Fungi</taxon>
        <taxon>Dikarya</taxon>
        <taxon>Ascomycota</taxon>
        <taxon>Pezizomycotina</taxon>
        <taxon>Eurotiomycetes</taxon>
        <taxon>Chaetothyriomycetidae</taxon>
        <taxon>Chaetothyriales</taxon>
        <taxon>Herpotrichiellaceae</taxon>
        <taxon>Rhinocladiella</taxon>
    </lineage>
</organism>
<dbReference type="GeneID" id="25290151"/>
<name>A0A0D2FYQ8_9EURO</name>
<dbReference type="VEuPathDB" id="FungiDB:Z518_02080"/>
<evidence type="ECO:0000313" key="2">
    <source>
        <dbReference type="Proteomes" id="UP000053617"/>
    </source>
</evidence>
<sequence length="154" mass="17170">MSTLIAYHAEWALLTPEAGTRAPSLGTNSGLHLRADTRLPSVFPPPMLMHTRPSPYRILLRHVDSADLWRKNPEILQAWEELKVKHGLTCSPFDEKALCTFGLIDGEVLGGWSRVISTDQNRKLGWHGFVDTKSGAVKQVIMEMADLRMALPLA</sequence>
<dbReference type="STRING" id="1442369.A0A0D2FYQ8"/>
<dbReference type="RefSeq" id="XP_013274563.1">
    <property type="nucleotide sequence ID" value="XM_013419109.1"/>
</dbReference>
<keyword evidence="2" id="KW-1185">Reference proteome</keyword>
<reference evidence="1 2" key="1">
    <citation type="submission" date="2015-01" db="EMBL/GenBank/DDBJ databases">
        <title>The Genome Sequence of Rhinocladiella mackenzie CBS 650.93.</title>
        <authorList>
            <consortium name="The Broad Institute Genomics Platform"/>
            <person name="Cuomo C."/>
            <person name="de Hoog S."/>
            <person name="Gorbushina A."/>
            <person name="Stielow B."/>
            <person name="Teixiera M."/>
            <person name="Abouelleil A."/>
            <person name="Chapman S.B."/>
            <person name="Priest M."/>
            <person name="Young S.K."/>
            <person name="Wortman J."/>
            <person name="Nusbaum C."/>
            <person name="Birren B."/>
        </authorList>
    </citation>
    <scope>NUCLEOTIDE SEQUENCE [LARGE SCALE GENOMIC DNA]</scope>
    <source>
        <strain evidence="1 2">CBS 650.93</strain>
    </source>
</reference>
<proteinExistence type="predicted"/>
<protein>
    <submittedName>
        <fullName evidence="1">Rhinocladiella mackenziei CBS 650.93 unplaced genomic scaffold supercont1.2, whole genome shotgun sequence</fullName>
    </submittedName>
</protein>
<dbReference type="EMBL" id="KN847476">
    <property type="protein sequence ID" value="KIX07427.1"/>
    <property type="molecule type" value="Genomic_DNA"/>
</dbReference>
<gene>
    <name evidence="1" type="ORF">Z518_02080</name>
</gene>
<dbReference type="HOGENOM" id="CLU_1705233_0_0_1"/>
<dbReference type="AlphaFoldDB" id="A0A0D2FYQ8"/>
<dbReference type="Proteomes" id="UP000053617">
    <property type="component" value="Unassembled WGS sequence"/>
</dbReference>
<accession>A0A0D2FYQ8</accession>
<dbReference type="OrthoDB" id="1731983at2759"/>